<feature type="coiled-coil region" evidence="1">
    <location>
        <begin position="104"/>
        <end position="145"/>
    </location>
</feature>
<name>F0VZQ7_9STRA</name>
<dbReference type="HOGENOM" id="CLU_1520520_0_0_1"/>
<organism evidence="3">
    <name type="scientific">Albugo laibachii Nc14</name>
    <dbReference type="NCBI Taxonomy" id="890382"/>
    <lineage>
        <taxon>Eukaryota</taxon>
        <taxon>Sar</taxon>
        <taxon>Stramenopiles</taxon>
        <taxon>Oomycota</taxon>
        <taxon>Peronosporomycetes</taxon>
        <taxon>Albuginales</taxon>
        <taxon>Albuginaceae</taxon>
        <taxon>Albugo</taxon>
    </lineage>
</organism>
<dbReference type="EMBL" id="FR824048">
    <property type="protein sequence ID" value="CCA14278.1"/>
    <property type="molecule type" value="Genomic_DNA"/>
</dbReference>
<reference evidence="3" key="2">
    <citation type="submission" date="2011-02" db="EMBL/GenBank/DDBJ databases">
        <authorList>
            <person name="MacLean D."/>
        </authorList>
    </citation>
    <scope>NUCLEOTIDE SEQUENCE</scope>
</reference>
<feature type="compositionally biased region" description="Polar residues" evidence="2">
    <location>
        <begin position="156"/>
        <end position="177"/>
    </location>
</feature>
<evidence type="ECO:0000256" key="2">
    <source>
        <dbReference type="SAM" id="MobiDB-lite"/>
    </source>
</evidence>
<dbReference type="AlphaFoldDB" id="F0VZQ7"/>
<keyword evidence="1" id="KW-0175">Coiled coil</keyword>
<accession>F0VZQ7</accession>
<gene>
    <name evidence="3" type="primary">AlNc14C3G386</name>
    <name evidence="3" type="ORF">ALNC14_004210</name>
</gene>
<evidence type="ECO:0000313" key="3">
    <source>
        <dbReference type="EMBL" id="CCA14278.1"/>
    </source>
</evidence>
<protein>
    <submittedName>
        <fullName evidence="3">AlNc14C3G386 protein</fullName>
    </submittedName>
</protein>
<sequence>MSGRPYARHDDGSRGSATDIIAMHPHSFQIRLCPSERSRSVLIRRIMARRRRKETNWRKLLIMRHTKSGAELSLSSDQCTKTYMKENMEIKVENFRNIADHTEVKLYDNENDKLQERLAFLKDQLEKLTQEKHRKFAELKEILVEEAKSKKKRTEGNSFHTNNSAMLTKDGIQSLNN</sequence>
<reference evidence="3" key="1">
    <citation type="journal article" date="2011" name="PLoS Biol.">
        <title>Gene gain and loss during evolution of obligate parasitism in the white rust pathogen of Arabidopsis thaliana.</title>
        <authorList>
            <person name="Kemen E."/>
            <person name="Gardiner A."/>
            <person name="Schultz-Larsen T."/>
            <person name="Kemen A.C."/>
            <person name="Balmuth A.L."/>
            <person name="Robert-Seilaniantz A."/>
            <person name="Bailey K."/>
            <person name="Holub E."/>
            <person name="Studholme D.J."/>
            <person name="Maclean D."/>
            <person name="Jones J.D."/>
        </authorList>
    </citation>
    <scope>NUCLEOTIDE SEQUENCE</scope>
</reference>
<feature type="region of interest" description="Disordered" evidence="2">
    <location>
        <begin position="150"/>
        <end position="177"/>
    </location>
</feature>
<proteinExistence type="predicted"/>
<evidence type="ECO:0000256" key="1">
    <source>
        <dbReference type="SAM" id="Coils"/>
    </source>
</evidence>